<name>A0A8J5WL98_ZIZPA</name>
<gene>
    <name evidence="2" type="ORF">GUJ93_ZPchr0011g27594</name>
</gene>
<organism evidence="2 3">
    <name type="scientific">Zizania palustris</name>
    <name type="common">Northern wild rice</name>
    <dbReference type="NCBI Taxonomy" id="103762"/>
    <lineage>
        <taxon>Eukaryota</taxon>
        <taxon>Viridiplantae</taxon>
        <taxon>Streptophyta</taxon>
        <taxon>Embryophyta</taxon>
        <taxon>Tracheophyta</taxon>
        <taxon>Spermatophyta</taxon>
        <taxon>Magnoliopsida</taxon>
        <taxon>Liliopsida</taxon>
        <taxon>Poales</taxon>
        <taxon>Poaceae</taxon>
        <taxon>BOP clade</taxon>
        <taxon>Oryzoideae</taxon>
        <taxon>Oryzeae</taxon>
        <taxon>Zizaniinae</taxon>
        <taxon>Zizania</taxon>
    </lineage>
</organism>
<keyword evidence="3" id="KW-1185">Reference proteome</keyword>
<evidence type="ECO:0000256" key="1">
    <source>
        <dbReference type="SAM" id="MobiDB-lite"/>
    </source>
</evidence>
<sequence>MGTTWATTRTPCSVAAARSTLSIPKPRQPMTRSLPPEASNTSCPTLVPDRTMSASQSGILAWSSLGPTVPSFSTTRTVYFLEMAPSTGVDGAAVDVASETKRRV</sequence>
<dbReference type="AlphaFoldDB" id="A0A8J5WL98"/>
<dbReference type="EMBL" id="JAAALK010000081">
    <property type="protein sequence ID" value="KAG8091098.1"/>
    <property type="molecule type" value="Genomic_DNA"/>
</dbReference>
<evidence type="ECO:0000313" key="3">
    <source>
        <dbReference type="Proteomes" id="UP000729402"/>
    </source>
</evidence>
<reference evidence="2" key="2">
    <citation type="submission" date="2021-02" db="EMBL/GenBank/DDBJ databases">
        <authorList>
            <person name="Kimball J.A."/>
            <person name="Haas M.W."/>
            <person name="Macchietto M."/>
            <person name="Kono T."/>
            <person name="Duquette J."/>
            <person name="Shao M."/>
        </authorList>
    </citation>
    <scope>NUCLEOTIDE SEQUENCE</scope>
    <source>
        <tissue evidence="2">Fresh leaf tissue</tissue>
    </source>
</reference>
<evidence type="ECO:0000313" key="2">
    <source>
        <dbReference type="EMBL" id="KAG8091098.1"/>
    </source>
</evidence>
<accession>A0A8J5WL98</accession>
<comment type="caution">
    <text evidence="2">The sequence shown here is derived from an EMBL/GenBank/DDBJ whole genome shotgun (WGS) entry which is preliminary data.</text>
</comment>
<dbReference type="Proteomes" id="UP000729402">
    <property type="component" value="Unassembled WGS sequence"/>
</dbReference>
<reference evidence="2" key="1">
    <citation type="journal article" date="2021" name="bioRxiv">
        <title>Whole Genome Assembly and Annotation of Northern Wild Rice, Zizania palustris L., Supports a Whole Genome Duplication in the Zizania Genus.</title>
        <authorList>
            <person name="Haas M."/>
            <person name="Kono T."/>
            <person name="Macchietto M."/>
            <person name="Millas R."/>
            <person name="McGilp L."/>
            <person name="Shao M."/>
            <person name="Duquette J."/>
            <person name="Hirsch C.N."/>
            <person name="Kimball J."/>
        </authorList>
    </citation>
    <scope>NUCLEOTIDE SEQUENCE</scope>
    <source>
        <tissue evidence="2">Fresh leaf tissue</tissue>
    </source>
</reference>
<dbReference type="OrthoDB" id="10676220at2759"/>
<feature type="region of interest" description="Disordered" evidence="1">
    <location>
        <begin position="24"/>
        <end position="45"/>
    </location>
</feature>
<protein>
    <submittedName>
        <fullName evidence="2">Uncharacterized protein</fullName>
    </submittedName>
</protein>
<proteinExistence type="predicted"/>